<keyword evidence="3" id="KW-1185">Reference proteome</keyword>
<dbReference type="Proteomes" id="UP000239415">
    <property type="component" value="Unassembled WGS sequence"/>
</dbReference>
<protein>
    <submittedName>
        <fullName evidence="2">Uncharacterized protein</fullName>
    </submittedName>
</protein>
<keyword evidence="1" id="KW-0472">Membrane</keyword>
<evidence type="ECO:0000313" key="2">
    <source>
        <dbReference type="EMBL" id="PRX23392.1"/>
    </source>
</evidence>
<keyword evidence="1" id="KW-1133">Transmembrane helix</keyword>
<sequence>MRGEDEMTDERAVRLLTPLRGEPEGPARIDVGRAMAEGRRRRVLRRWSGGLALVAVTSVTAAGGTLAATALREGTPVPSPTPVATASAAVSAVPAGPAGPKDCRVDRLPTGRVTKALVTAGDPSGRYLTGRLYNNPSANTIIWRDARILARPTVPGDDGRWSDINRSGVAVGSGFVTDDREQAYVYRDGKVTALNGRATAAYAINDAGVVVGSIGEVLNEAPVRWNSVDAKVTRLPLPDGVTLGRAEGISEDGTVVGSVEPPGKRESTGYLWLPDGTARMMPLPSVGRKKADLFWPESIIDGWVAGRAVFDEKDVRTFASFRYRIADGTYELLAQNVIPALISENGWLAGDLGGPVVLAGNETVKLPRHPTGGDYQISSISVDGRVIGGSSSFSLPGDKVGNDPLIWTCR</sequence>
<comment type="caution">
    <text evidence="2">The sequence shown here is derived from an EMBL/GenBank/DDBJ whole genome shotgun (WGS) entry which is preliminary data.</text>
</comment>
<gene>
    <name evidence="2" type="ORF">CLV67_103139</name>
</gene>
<accession>A0A2T0KIN3</accession>
<organism evidence="2 3">
    <name type="scientific">Actinoplanes italicus</name>
    <dbReference type="NCBI Taxonomy" id="113567"/>
    <lineage>
        <taxon>Bacteria</taxon>
        <taxon>Bacillati</taxon>
        <taxon>Actinomycetota</taxon>
        <taxon>Actinomycetes</taxon>
        <taxon>Micromonosporales</taxon>
        <taxon>Micromonosporaceae</taxon>
        <taxon>Actinoplanes</taxon>
    </lineage>
</organism>
<dbReference type="EMBL" id="PVMZ01000003">
    <property type="protein sequence ID" value="PRX23392.1"/>
    <property type="molecule type" value="Genomic_DNA"/>
</dbReference>
<name>A0A2T0KIN3_9ACTN</name>
<reference evidence="2 3" key="1">
    <citation type="submission" date="2018-03" db="EMBL/GenBank/DDBJ databases">
        <title>Genomic Encyclopedia of Archaeal and Bacterial Type Strains, Phase II (KMG-II): from individual species to whole genera.</title>
        <authorList>
            <person name="Goeker M."/>
        </authorList>
    </citation>
    <scope>NUCLEOTIDE SEQUENCE [LARGE SCALE GENOMIC DNA]</scope>
    <source>
        <strain evidence="2 3">DSM 43146</strain>
    </source>
</reference>
<feature type="transmembrane region" description="Helical" evidence="1">
    <location>
        <begin position="49"/>
        <end position="71"/>
    </location>
</feature>
<dbReference type="OrthoDB" id="3365614at2"/>
<dbReference type="AlphaFoldDB" id="A0A2T0KIN3"/>
<evidence type="ECO:0000256" key="1">
    <source>
        <dbReference type="SAM" id="Phobius"/>
    </source>
</evidence>
<evidence type="ECO:0000313" key="3">
    <source>
        <dbReference type="Proteomes" id="UP000239415"/>
    </source>
</evidence>
<keyword evidence="1" id="KW-0812">Transmembrane</keyword>
<proteinExistence type="predicted"/>
<dbReference type="RefSeq" id="WP_106316606.1">
    <property type="nucleotide sequence ID" value="NZ_PVMZ01000003.1"/>
</dbReference>